<reference evidence="1 2" key="1">
    <citation type="submission" date="2014-06" db="EMBL/GenBank/DDBJ databases">
        <authorList>
            <consortium name="DOE Joint Genome Institute"/>
            <person name="Kuo A."/>
            <person name="Kohler A."/>
            <person name="Nagy L.G."/>
            <person name="Floudas D."/>
            <person name="Copeland A."/>
            <person name="Barry K.W."/>
            <person name="Cichocki N."/>
            <person name="Veneault-Fourrey C."/>
            <person name="LaButti K."/>
            <person name="Lindquist E.A."/>
            <person name="Lipzen A."/>
            <person name="Lundell T."/>
            <person name="Morin E."/>
            <person name="Murat C."/>
            <person name="Sun H."/>
            <person name="Tunlid A."/>
            <person name="Henrissat B."/>
            <person name="Grigoriev I.V."/>
            <person name="Hibbett D.S."/>
            <person name="Martin F."/>
            <person name="Nordberg H.P."/>
            <person name="Cantor M.N."/>
            <person name="Hua S.X."/>
        </authorList>
    </citation>
    <scope>NUCLEOTIDE SEQUENCE [LARGE SCALE GENOMIC DNA]</scope>
    <source>
        <strain evidence="1 2">ATCC 200175</strain>
    </source>
</reference>
<dbReference type="Proteomes" id="UP000053647">
    <property type="component" value="Unassembled WGS sequence"/>
</dbReference>
<reference evidence="2" key="2">
    <citation type="submission" date="2015-01" db="EMBL/GenBank/DDBJ databases">
        <title>Evolutionary Origins and Diversification of the Mycorrhizal Mutualists.</title>
        <authorList>
            <consortium name="DOE Joint Genome Institute"/>
            <consortium name="Mycorrhizal Genomics Consortium"/>
            <person name="Kohler A."/>
            <person name="Kuo A."/>
            <person name="Nagy L.G."/>
            <person name="Floudas D."/>
            <person name="Copeland A."/>
            <person name="Barry K.W."/>
            <person name="Cichocki N."/>
            <person name="Veneault-Fourrey C."/>
            <person name="LaButti K."/>
            <person name="Lindquist E.A."/>
            <person name="Lipzen A."/>
            <person name="Lundell T."/>
            <person name="Morin E."/>
            <person name="Murat C."/>
            <person name="Riley R."/>
            <person name="Ohm R."/>
            <person name="Sun H."/>
            <person name="Tunlid A."/>
            <person name="Henrissat B."/>
            <person name="Grigoriev I.V."/>
            <person name="Hibbett D.S."/>
            <person name="Martin F."/>
        </authorList>
    </citation>
    <scope>NUCLEOTIDE SEQUENCE [LARGE SCALE GENOMIC DNA]</scope>
    <source>
        <strain evidence="2">ATCC 200175</strain>
    </source>
</reference>
<dbReference type="HOGENOM" id="CLU_2306936_0_0_1"/>
<accession>A0A0C9SXW4</accession>
<evidence type="ECO:0000313" key="1">
    <source>
        <dbReference type="EMBL" id="KIJ14624.1"/>
    </source>
</evidence>
<name>A0A0C9SXW4_PAXIN</name>
<dbReference type="AlphaFoldDB" id="A0A0C9SXW4"/>
<organism evidence="1 2">
    <name type="scientific">Paxillus involutus ATCC 200175</name>
    <dbReference type="NCBI Taxonomy" id="664439"/>
    <lineage>
        <taxon>Eukaryota</taxon>
        <taxon>Fungi</taxon>
        <taxon>Dikarya</taxon>
        <taxon>Basidiomycota</taxon>
        <taxon>Agaricomycotina</taxon>
        <taxon>Agaricomycetes</taxon>
        <taxon>Agaricomycetidae</taxon>
        <taxon>Boletales</taxon>
        <taxon>Paxilineae</taxon>
        <taxon>Paxillaceae</taxon>
        <taxon>Paxillus</taxon>
    </lineage>
</organism>
<dbReference type="EMBL" id="KN819341">
    <property type="protein sequence ID" value="KIJ14624.1"/>
    <property type="molecule type" value="Genomic_DNA"/>
</dbReference>
<protein>
    <submittedName>
        <fullName evidence="1">Uncharacterized protein</fullName>
    </submittedName>
</protein>
<proteinExistence type="predicted"/>
<sequence length="100" mass="11287">MPFHVASAPEKLCWSIELIQYEERPYQGIKGELVDGGFGNRCTLISYSLCKWSVWASQRCRGAPPLSVIDPKYYHSLLCITKELSRHAIAPHRILSPLGT</sequence>
<evidence type="ECO:0000313" key="2">
    <source>
        <dbReference type="Proteomes" id="UP000053647"/>
    </source>
</evidence>
<keyword evidence="2" id="KW-1185">Reference proteome</keyword>
<gene>
    <name evidence="1" type="ORF">PAXINDRAFT_169570</name>
</gene>